<feature type="region of interest" description="Disordered" evidence="1">
    <location>
        <begin position="1"/>
        <end position="39"/>
    </location>
</feature>
<name>A0A6A4SCH2_SCOMX</name>
<reference evidence="2 3" key="1">
    <citation type="submission" date="2019-06" db="EMBL/GenBank/DDBJ databases">
        <title>Draft genomes of female and male turbot (Scophthalmus maximus).</title>
        <authorList>
            <person name="Xu H."/>
            <person name="Xu X.-W."/>
            <person name="Shao C."/>
            <person name="Chen S."/>
        </authorList>
    </citation>
    <scope>NUCLEOTIDE SEQUENCE [LARGE SCALE GENOMIC DNA]</scope>
    <source>
        <strain evidence="2">Ysfricsl-2016a</strain>
        <tissue evidence="2">Blood</tissue>
    </source>
</reference>
<feature type="compositionally biased region" description="Basic residues" evidence="1">
    <location>
        <begin position="98"/>
        <end position="115"/>
    </location>
</feature>
<dbReference type="Proteomes" id="UP000438429">
    <property type="component" value="Unassembled WGS sequence"/>
</dbReference>
<evidence type="ECO:0000256" key="1">
    <source>
        <dbReference type="SAM" id="MobiDB-lite"/>
    </source>
</evidence>
<feature type="compositionally biased region" description="Basic and acidic residues" evidence="1">
    <location>
        <begin position="87"/>
        <end position="97"/>
    </location>
</feature>
<proteinExistence type="predicted"/>
<feature type="compositionally biased region" description="Basic and acidic residues" evidence="1">
    <location>
        <begin position="1"/>
        <end position="36"/>
    </location>
</feature>
<dbReference type="AlphaFoldDB" id="A0A6A4SCH2"/>
<comment type="caution">
    <text evidence="2">The sequence shown here is derived from an EMBL/GenBank/DDBJ whole genome shotgun (WGS) entry which is preliminary data.</text>
</comment>
<gene>
    <name evidence="2" type="ORF">F2P81_017896</name>
</gene>
<sequence length="195" mass="21852">MEEEKIIHETAEKKRSERREGEEEETTGRGGEDEKTAAVSAPSLHFETSCLVDRVCDALISSRSLLHCGLWVKLSAMPALLEEDEEERKLRGVDGRGREKRRRRRRRRRLGSRGKIRNDQSCQSDNDEATAMDRVEFDPPFVCFSSSSSSCGWSVGWRPIGCAGVVELKQTVVDTYQTQKASNRVPAPAALDVIG</sequence>
<evidence type="ECO:0000313" key="2">
    <source>
        <dbReference type="EMBL" id="KAF0028791.1"/>
    </source>
</evidence>
<feature type="region of interest" description="Disordered" evidence="1">
    <location>
        <begin position="84"/>
        <end position="127"/>
    </location>
</feature>
<organism evidence="2 3">
    <name type="scientific">Scophthalmus maximus</name>
    <name type="common">Turbot</name>
    <name type="synonym">Psetta maxima</name>
    <dbReference type="NCBI Taxonomy" id="52904"/>
    <lineage>
        <taxon>Eukaryota</taxon>
        <taxon>Metazoa</taxon>
        <taxon>Chordata</taxon>
        <taxon>Craniata</taxon>
        <taxon>Vertebrata</taxon>
        <taxon>Euteleostomi</taxon>
        <taxon>Actinopterygii</taxon>
        <taxon>Neopterygii</taxon>
        <taxon>Teleostei</taxon>
        <taxon>Neoteleostei</taxon>
        <taxon>Acanthomorphata</taxon>
        <taxon>Carangaria</taxon>
        <taxon>Pleuronectiformes</taxon>
        <taxon>Pleuronectoidei</taxon>
        <taxon>Scophthalmidae</taxon>
        <taxon>Scophthalmus</taxon>
    </lineage>
</organism>
<accession>A0A6A4SCH2</accession>
<evidence type="ECO:0000313" key="3">
    <source>
        <dbReference type="Proteomes" id="UP000438429"/>
    </source>
</evidence>
<dbReference type="EMBL" id="VEVO01000016">
    <property type="protein sequence ID" value="KAF0028791.1"/>
    <property type="molecule type" value="Genomic_DNA"/>
</dbReference>
<protein>
    <submittedName>
        <fullName evidence="2">Uncharacterized protein</fullName>
    </submittedName>
</protein>